<evidence type="ECO:0000313" key="8">
    <source>
        <dbReference type="EMBL" id="OPA78320.1"/>
    </source>
</evidence>
<sequence>MEKVRVGMIGLGARGMGLLTGIILHMDDVEVVAVCDLYEDRREKAASLVEEARGQRPFAAKQYQEVVALDNIDAVVIGASWADHIDIAVACMEAGIYVASEVGGAYSIQECWRLVETYERTKVPCMIMENCCYGRDEMMVLNMVKQGIFGDIVHCSGGYHHDLREEIAYGVENRHYRLQNYIHRNCENYPTHELGPIAQILGINHGNRMVSLVSMASKARGMHEYVLKKKGEDSALAHTEFMQGDIVTTMIKCAHGETITLTLDTTLPRYYSRGFNVRGTKGMYHEENQSIYLDGQHDAHHAEWNKQWGNVEEFREQYDHPVWKKYIAEGVKGGHGGMDWLVFSDFFNSVKNGTPTPLDVYDMASWMCISALSEESIALGGQPVAIPDFTNGKWMNR</sequence>
<dbReference type="InterPro" id="IPR049303">
    <property type="entry name" value="Glyco_hydro_109_C"/>
</dbReference>
<keyword evidence="3 8" id="KW-0378">Hydrolase</keyword>
<dbReference type="InterPro" id="IPR000683">
    <property type="entry name" value="Gfo/Idh/MocA-like_OxRdtase_N"/>
</dbReference>
<evidence type="ECO:0000256" key="4">
    <source>
        <dbReference type="ARBA" id="ARBA00023027"/>
    </source>
</evidence>
<keyword evidence="4" id="KW-0520">NAD</keyword>
<evidence type="ECO:0000256" key="1">
    <source>
        <dbReference type="ARBA" id="ARBA00001911"/>
    </source>
</evidence>
<dbReference type="RefSeq" id="WP_078498531.1">
    <property type="nucleotide sequence ID" value="NZ_MSZX01000004.1"/>
</dbReference>
<name>A0A1T2XEP7_9BACL</name>
<dbReference type="PANTHER" id="PTHR43818:SF1">
    <property type="entry name" value="GLYCOSYL HYDROLASE FAMILY 109 PROTEIN"/>
    <property type="match status" value="1"/>
</dbReference>
<keyword evidence="5" id="KW-0326">Glycosidase</keyword>
<evidence type="ECO:0000256" key="5">
    <source>
        <dbReference type="ARBA" id="ARBA00023295"/>
    </source>
</evidence>
<comment type="similarity">
    <text evidence="2">Belongs to the Gfo/Idh/MocA family. Glycosyl hydrolase 109 subfamily.</text>
</comment>
<dbReference type="GO" id="GO:0000166">
    <property type="term" value="F:nucleotide binding"/>
    <property type="evidence" value="ECO:0007669"/>
    <property type="project" value="InterPro"/>
</dbReference>
<dbReference type="Gene3D" id="3.30.360.10">
    <property type="entry name" value="Dihydrodipicolinate Reductase, domain 2"/>
    <property type="match status" value="1"/>
</dbReference>
<evidence type="ECO:0000313" key="9">
    <source>
        <dbReference type="Proteomes" id="UP000190188"/>
    </source>
</evidence>
<dbReference type="EMBL" id="MSZX01000004">
    <property type="protein sequence ID" value="OPA78320.1"/>
    <property type="molecule type" value="Genomic_DNA"/>
</dbReference>
<evidence type="ECO:0000259" key="6">
    <source>
        <dbReference type="Pfam" id="PF01408"/>
    </source>
</evidence>
<accession>A0A1T2XEP7</accession>
<organism evidence="8 9">
    <name type="scientific">Paenibacillus selenitireducens</name>
    <dbReference type="NCBI Taxonomy" id="1324314"/>
    <lineage>
        <taxon>Bacteria</taxon>
        <taxon>Bacillati</taxon>
        <taxon>Bacillota</taxon>
        <taxon>Bacilli</taxon>
        <taxon>Bacillales</taxon>
        <taxon>Paenibacillaceae</taxon>
        <taxon>Paenibacillus</taxon>
    </lineage>
</organism>
<dbReference type="GO" id="GO:0016798">
    <property type="term" value="F:hydrolase activity, acting on glycosyl bonds"/>
    <property type="evidence" value="ECO:0007669"/>
    <property type="project" value="UniProtKB-KW"/>
</dbReference>
<evidence type="ECO:0000256" key="3">
    <source>
        <dbReference type="ARBA" id="ARBA00022801"/>
    </source>
</evidence>
<dbReference type="Gene3D" id="3.40.50.720">
    <property type="entry name" value="NAD(P)-binding Rossmann-like Domain"/>
    <property type="match status" value="1"/>
</dbReference>
<gene>
    <name evidence="8" type="ORF">BVG16_10540</name>
</gene>
<feature type="domain" description="Glycosyl hydrolase 109 C-terminal" evidence="7">
    <location>
        <begin position="138"/>
        <end position="306"/>
    </location>
</feature>
<dbReference type="STRING" id="1324314.BVG16_10540"/>
<dbReference type="InterPro" id="IPR036291">
    <property type="entry name" value="NAD(P)-bd_dom_sf"/>
</dbReference>
<dbReference type="Pfam" id="PF01408">
    <property type="entry name" value="GFO_IDH_MocA"/>
    <property type="match status" value="1"/>
</dbReference>
<evidence type="ECO:0000256" key="2">
    <source>
        <dbReference type="ARBA" id="ARBA00009329"/>
    </source>
</evidence>
<comment type="cofactor">
    <cofactor evidence="1">
        <name>NAD(+)</name>
        <dbReference type="ChEBI" id="CHEBI:57540"/>
    </cofactor>
</comment>
<dbReference type="AlphaFoldDB" id="A0A1T2XEP7"/>
<proteinExistence type="inferred from homology"/>
<feature type="domain" description="Gfo/Idh/MocA-like oxidoreductase N-terminal" evidence="6">
    <location>
        <begin position="4"/>
        <end position="127"/>
    </location>
</feature>
<reference evidence="8 9" key="1">
    <citation type="submission" date="2017-01" db="EMBL/GenBank/DDBJ databases">
        <title>Genome analysis of Paenibacillus selenitrireducens ES3-24.</title>
        <authorList>
            <person name="Xu D."/>
            <person name="Yao R."/>
            <person name="Zheng S."/>
        </authorList>
    </citation>
    <scope>NUCLEOTIDE SEQUENCE [LARGE SCALE GENOMIC DNA]</scope>
    <source>
        <strain evidence="8 9">ES3-24</strain>
    </source>
</reference>
<dbReference type="PANTHER" id="PTHR43818">
    <property type="entry name" value="BCDNA.GH03377"/>
    <property type="match status" value="1"/>
</dbReference>
<protein>
    <submittedName>
        <fullName evidence="8">Glycosyl hydrolase</fullName>
    </submittedName>
</protein>
<dbReference type="InterPro" id="IPR050463">
    <property type="entry name" value="Gfo/Idh/MocA_oxidrdct_glycsds"/>
</dbReference>
<dbReference type="Proteomes" id="UP000190188">
    <property type="component" value="Unassembled WGS sequence"/>
</dbReference>
<comment type="caution">
    <text evidence="8">The sequence shown here is derived from an EMBL/GenBank/DDBJ whole genome shotgun (WGS) entry which is preliminary data.</text>
</comment>
<dbReference type="Pfam" id="PF21252">
    <property type="entry name" value="Glyco_hydro_109_C"/>
    <property type="match status" value="1"/>
</dbReference>
<dbReference type="OrthoDB" id="9771072at2"/>
<dbReference type="SUPFAM" id="SSF51735">
    <property type="entry name" value="NAD(P)-binding Rossmann-fold domains"/>
    <property type="match status" value="1"/>
</dbReference>
<evidence type="ECO:0000259" key="7">
    <source>
        <dbReference type="Pfam" id="PF21252"/>
    </source>
</evidence>
<keyword evidence="9" id="KW-1185">Reference proteome</keyword>